<dbReference type="AlphaFoldDB" id="A0A967E9J1"/>
<evidence type="ECO:0000313" key="4">
    <source>
        <dbReference type="Proteomes" id="UP000707206"/>
    </source>
</evidence>
<evidence type="ECO:0000259" key="2">
    <source>
        <dbReference type="Pfam" id="PF08327"/>
    </source>
</evidence>
<proteinExistence type="inferred from homology"/>
<dbReference type="Pfam" id="PF08327">
    <property type="entry name" value="AHSA1"/>
    <property type="match status" value="1"/>
</dbReference>
<reference evidence="3" key="2">
    <citation type="submission" date="2020-03" db="EMBL/GenBank/DDBJ databases">
        <title>Flavobacteriaceae bacterium strain TP-CH-4, a member of the family Flavobacteriaceae isolated from a deep-sea seamount.</title>
        <authorList>
            <person name="Zhang D.-C."/>
        </authorList>
    </citation>
    <scope>NUCLEOTIDE SEQUENCE</scope>
    <source>
        <strain evidence="3">TP-CH-4</strain>
    </source>
</reference>
<protein>
    <submittedName>
        <fullName evidence="3">ATPase</fullName>
    </submittedName>
</protein>
<name>A0A967E9J1_9FLAO</name>
<keyword evidence="4" id="KW-1185">Reference proteome</keyword>
<dbReference type="Proteomes" id="UP000707206">
    <property type="component" value="Unassembled WGS sequence"/>
</dbReference>
<comment type="similarity">
    <text evidence="1">Belongs to the AHA1 family.</text>
</comment>
<feature type="domain" description="Activator of Hsp90 ATPase homologue 1/2-like C-terminal" evidence="2">
    <location>
        <begin position="14"/>
        <end position="134"/>
    </location>
</feature>
<evidence type="ECO:0000313" key="3">
    <source>
        <dbReference type="EMBL" id="NHF58516.1"/>
    </source>
</evidence>
<evidence type="ECO:0000256" key="1">
    <source>
        <dbReference type="ARBA" id="ARBA00006817"/>
    </source>
</evidence>
<dbReference type="CDD" id="cd08897">
    <property type="entry name" value="SRPBCC_CalC_Aha1-like_4"/>
    <property type="match status" value="1"/>
</dbReference>
<dbReference type="SUPFAM" id="SSF55961">
    <property type="entry name" value="Bet v1-like"/>
    <property type="match status" value="1"/>
</dbReference>
<organism evidence="3 4">
    <name type="scientific">Pelagihabitans pacificus</name>
    <dbReference type="NCBI Taxonomy" id="2696054"/>
    <lineage>
        <taxon>Bacteria</taxon>
        <taxon>Pseudomonadati</taxon>
        <taxon>Bacteroidota</taxon>
        <taxon>Flavobacteriia</taxon>
        <taxon>Flavobacteriales</taxon>
        <taxon>Flavobacteriaceae</taxon>
        <taxon>Pelagihabitans</taxon>
    </lineage>
</organism>
<dbReference type="EMBL" id="VIKU02000001">
    <property type="protein sequence ID" value="NHF58516.1"/>
    <property type="molecule type" value="Genomic_DNA"/>
</dbReference>
<comment type="caution">
    <text evidence="3">The sequence shown here is derived from an EMBL/GenBank/DDBJ whole genome shotgun (WGS) entry which is preliminary data.</text>
</comment>
<accession>A0A967E9J1</accession>
<dbReference type="InterPro" id="IPR013538">
    <property type="entry name" value="ASHA1/2-like_C"/>
</dbReference>
<reference evidence="3" key="1">
    <citation type="submission" date="2019-07" db="EMBL/GenBank/DDBJ databases">
        <authorList>
            <person name="De-Chao Zhang Q."/>
        </authorList>
    </citation>
    <scope>NUCLEOTIDE SEQUENCE</scope>
    <source>
        <strain evidence="3">TP-CH-4</strain>
    </source>
</reference>
<dbReference type="InterPro" id="IPR023393">
    <property type="entry name" value="START-like_dom_sf"/>
</dbReference>
<sequence>MKTITVATKVNGGIDKIWECWTNPEHIVNWNFAIPEWHCPKASNDLEVGKSFNYRMEAKDGSMGFDYEGTYTKMEPRSSIAYVLEDGRKVSINFTKVGDTVSIVETFEVEDINTLEQQQQGWQAILDNFKKYVESN</sequence>
<gene>
    <name evidence="3" type="ORF">FK220_004150</name>
</gene>
<dbReference type="Gene3D" id="3.30.530.20">
    <property type="match status" value="1"/>
</dbReference>